<evidence type="ECO:0000256" key="1">
    <source>
        <dbReference type="SAM" id="MobiDB-lite"/>
    </source>
</evidence>
<feature type="region of interest" description="Disordered" evidence="1">
    <location>
        <begin position="346"/>
        <end position="462"/>
    </location>
</feature>
<organism evidence="2 3">
    <name type="scientific">Cadophora malorum</name>
    <dbReference type="NCBI Taxonomy" id="108018"/>
    <lineage>
        <taxon>Eukaryota</taxon>
        <taxon>Fungi</taxon>
        <taxon>Dikarya</taxon>
        <taxon>Ascomycota</taxon>
        <taxon>Pezizomycotina</taxon>
        <taxon>Leotiomycetes</taxon>
        <taxon>Helotiales</taxon>
        <taxon>Ploettnerulaceae</taxon>
        <taxon>Cadophora</taxon>
    </lineage>
</organism>
<accession>A0A8H7TJS9</accession>
<name>A0A8H7TJS9_9HELO</name>
<dbReference type="EMBL" id="JAFJYH010000089">
    <property type="protein sequence ID" value="KAG4420201.1"/>
    <property type="molecule type" value="Genomic_DNA"/>
</dbReference>
<feature type="compositionally biased region" description="Polar residues" evidence="1">
    <location>
        <begin position="167"/>
        <end position="176"/>
    </location>
</feature>
<evidence type="ECO:0008006" key="4">
    <source>
        <dbReference type="Google" id="ProtNLM"/>
    </source>
</evidence>
<feature type="compositionally biased region" description="Low complexity" evidence="1">
    <location>
        <begin position="275"/>
        <end position="291"/>
    </location>
</feature>
<dbReference type="OrthoDB" id="3439209at2759"/>
<reference evidence="2" key="1">
    <citation type="submission" date="2021-02" db="EMBL/GenBank/DDBJ databases">
        <title>Genome sequence Cadophora malorum strain M34.</title>
        <authorList>
            <person name="Stefanovic E."/>
            <person name="Vu D."/>
            <person name="Scully C."/>
            <person name="Dijksterhuis J."/>
            <person name="Roader J."/>
            <person name="Houbraken J."/>
        </authorList>
    </citation>
    <scope>NUCLEOTIDE SEQUENCE</scope>
    <source>
        <strain evidence="2">M34</strain>
    </source>
</reference>
<feature type="region of interest" description="Disordered" evidence="1">
    <location>
        <begin position="167"/>
        <end position="231"/>
    </location>
</feature>
<keyword evidence="3" id="KW-1185">Reference proteome</keyword>
<evidence type="ECO:0000313" key="2">
    <source>
        <dbReference type="EMBL" id="KAG4420201.1"/>
    </source>
</evidence>
<feature type="region of interest" description="Disordered" evidence="1">
    <location>
        <begin position="262"/>
        <end position="292"/>
    </location>
</feature>
<evidence type="ECO:0000313" key="3">
    <source>
        <dbReference type="Proteomes" id="UP000664132"/>
    </source>
</evidence>
<dbReference type="Proteomes" id="UP000664132">
    <property type="component" value="Unassembled WGS sequence"/>
</dbReference>
<feature type="compositionally biased region" description="Polar residues" evidence="1">
    <location>
        <begin position="195"/>
        <end position="231"/>
    </location>
</feature>
<proteinExistence type="predicted"/>
<gene>
    <name evidence="2" type="ORF">IFR04_006677</name>
</gene>
<comment type="caution">
    <text evidence="2">The sequence shown here is derived from an EMBL/GenBank/DDBJ whole genome shotgun (WGS) entry which is preliminary data.</text>
</comment>
<sequence length="576" mass="63855">MFINAEPRFVSNGFETFVPFHRAEAALHQRLVEMTNNDVNAWSIFRPVVPSTGDSWDGDFDEYSNNENFQVHSLFGEYYPETSTAAQTQSVGLTKSVAYSQVHQPQYQSYKTATISQPLYQEQATEMTCLERPSPMLGNDYSQMSLGRGRGSFAEFSSVRNVLKNFNYQPQNDTGNSSLSSSSGPPQSAYVEEASTYNHSMNMSRTSPDTVYSTYSPPHSSTDYRATVSSRNSDASSTKTYYWQGSLRSSIGSQSTYGLPLSNDGLPKYQPQQYTDPWGSSDSTSTWDPPSLASNTISPKMLTLNVSSASLSSSGTSQDSMLALSESSAAMTVDDPGKAAPEHLHVMEPQPIPRPRQTLPDCIPSSRRIVPVVPSNDFPPSRNAQKRQMKVAKVPSYTRRRSSPPARSIPATLQSPGHSPIPSPGPRISEACSPRSVLTPQRIASKPVRPATSPRTVSDAQALRGREARDEFLVNSKLAGMSYKDIRRQGNFTEAESTLRGRFRTLTKDKKQRVRKPEWEDNDIRLLKKAVRKLTRESDLAKSKIPWKQVAEYIASHGGSYHFVAGGEAMGMWKLY</sequence>
<feature type="compositionally biased region" description="Low complexity" evidence="1">
    <location>
        <begin position="403"/>
        <end position="418"/>
    </location>
</feature>
<protein>
    <recommendedName>
        <fullName evidence="4">Myb-like domain-containing protein</fullName>
    </recommendedName>
</protein>
<dbReference type="AlphaFoldDB" id="A0A8H7TJS9"/>